<proteinExistence type="predicted"/>
<evidence type="ECO:0000313" key="3">
    <source>
        <dbReference type="Proteomes" id="UP000254537"/>
    </source>
</evidence>
<accession>A0A345Y6T6</accession>
<dbReference type="RefSeq" id="WP_115433570.1">
    <property type="nucleotide sequence ID" value="NZ_CP031337.1"/>
</dbReference>
<gene>
    <name evidence="2" type="ORF">DWG20_09380</name>
</gene>
<reference evidence="2 3" key="1">
    <citation type="submission" date="2018-07" db="EMBL/GenBank/DDBJ databases">
        <title>Crenobacter cavernae sp. nov., isolated from a karst cave.</title>
        <authorList>
            <person name="Zhu H."/>
        </authorList>
    </citation>
    <scope>NUCLEOTIDE SEQUENCE [LARGE SCALE GENOMIC DNA]</scope>
    <source>
        <strain evidence="2 3">K1W11S-77</strain>
    </source>
</reference>
<organism evidence="2 3">
    <name type="scientific">Crenobacter cavernae</name>
    <dbReference type="NCBI Taxonomy" id="2290923"/>
    <lineage>
        <taxon>Bacteria</taxon>
        <taxon>Pseudomonadati</taxon>
        <taxon>Pseudomonadota</taxon>
        <taxon>Betaproteobacteria</taxon>
        <taxon>Neisseriales</taxon>
        <taxon>Neisseriaceae</taxon>
        <taxon>Crenobacter</taxon>
    </lineage>
</organism>
<evidence type="ECO:0000313" key="2">
    <source>
        <dbReference type="EMBL" id="AXK39638.1"/>
    </source>
</evidence>
<dbReference type="Proteomes" id="UP000254537">
    <property type="component" value="Chromosome"/>
</dbReference>
<name>A0A345Y6T6_9NEIS</name>
<feature type="region of interest" description="Disordered" evidence="1">
    <location>
        <begin position="96"/>
        <end position="115"/>
    </location>
</feature>
<protein>
    <submittedName>
        <fullName evidence="2">Uncharacterized protein</fullName>
    </submittedName>
</protein>
<dbReference type="KEGG" id="ccah:DWG20_09380"/>
<evidence type="ECO:0000256" key="1">
    <source>
        <dbReference type="SAM" id="MobiDB-lite"/>
    </source>
</evidence>
<sequence length="115" mass="12336">MTRLISDVLRDVRHGELIDDATIAMAELVKVVDETGKPGKLVIELTVKPASKGTGTMVVSDKLTLKKPELPRGETIMFGTPEGSLQLSDPRQKTLELKSVPTSSAGEATPLKKVV</sequence>
<dbReference type="OrthoDB" id="8613069at2"/>
<dbReference type="EMBL" id="CP031337">
    <property type="protein sequence ID" value="AXK39638.1"/>
    <property type="molecule type" value="Genomic_DNA"/>
</dbReference>
<dbReference type="AlphaFoldDB" id="A0A345Y6T6"/>